<evidence type="ECO:0000256" key="2">
    <source>
        <dbReference type="SAM" id="Coils"/>
    </source>
</evidence>
<dbReference type="GeneID" id="84905283"/>
<evidence type="ECO:0000313" key="5">
    <source>
        <dbReference type="Proteomes" id="UP000051927"/>
    </source>
</evidence>
<dbReference type="PANTHER" id="PTHR37813:SF1">
    <property type="entry name" value="FELS-2 PROPHAGE PROTEIN"/>
    <property type="match status" value="1"/>
</dbReference>
<sequence>MASEYKGLTVKFEGDSTKLTAALGEINKASRKAQSQLRQMQNAAKIDPSNIKAFRGAVEAARDKVEATTKRVDALRQAQQQLAASGDTTSDAYKRVNRELTLAETYLKRDQRALVEATNAASAFGRASVHIEHFADKAKNASSKMQAIGSTLTRHVSLPLAAAAAASFKSAVDIDTALTGVRKTVDMTEEGYQNLKRGAVELSRTQPVSANTILNMEALGAQLGWSNDKLQDFAMTVAGLDIATDMDAETAATELAQFANITRMAQGDAGRYASSIVALGNNMATTESKISAMSQGMASAGTQAGMSQADILGIAAAAASLGLEAQAGGSAFSKTINEIGMAVSTNGKTLQTWADVAGMSVEQFKAAWQTDVTGTFERVIEGLGKVKANGGDLNETLADLGVTELRQSDFLRRMAGNSDLVSRAVQLSNGAWKENTALNKEVENRNKSLAAKIDVLKNRVTALATEVGGPLADAAMAALEAAEPFFKSVEKGAKAFAEMDKGSQQTILKLAAFAAAAGPVISIAGKLTGAAGKIAGGVAGAVKGLGNFVNAATATDTATKAAFSSAGGLSGKLGTLAGSAGLAGGAVALVGAALVGFTGAAIANAVRLEHRFDGVKGAIKSFDAEVGRSGALAHFSQELDDVGQHSTIAKYSLDDLAGSLSKHGAAIRENNDAAEGTIAQLNTLQNVIGDSIGKTNLSAEENGKLEWALKTLADQYGINISKSDVLAGKYTDENGQVQDLKSNIDSLVEAKKKEARINAAAKNLTEAYSAQIDAVKAYQSAVKDLNEEYQKSYKHFYDTATDAQLKTAGQTREEFAANAAKASHTYNELKGNVDEAKKSLEDMNGQVKYLEAQMGDAASGALEFGDAIAALGSKAIESATNAGLDITKLSESLQAAGVSVEQVSALGTDMFSALATASKGSVDDMVTSIQNLNALGIDPKEFTVTDDGTIQDQAGNIWDFNAMTINGKHYTVNSDGTITAEELGIDHLEAKKITDKRFVVEAEDHATSTISHVIGMLSQVSGVFTAHLHANASGGIVGHAAGGIRMHANGGAIYNRPTFISPHDVIGENGSEYYDGTHIIPLTNKQHSQPFVDLIADGVVSRMGNLQHTEIKYVTINQDVHLGASDPSVTARTMGRDLAAVI</sequence>
<dbReference type="Pfam" id="PF10145">
    <property type="entry name" value="PhageMin_Tail"/>
    <property type="match status" value="1"/>
</dbReference>
<dbReference type="RefSeq" id="WP_003149012.1">
    <property type="nucleotide sequence ID" value="NZ_JQCP01000002.1"/>
</dbReference>
<dbReference type="InterPro" id="IPR010090">
    <property type="entry name" value="Phage_tape_meas"/>
</dbReference>
<accession>A0ABR5PZP8</accession>
<evidence type="ECO:0000256" key="1">
    <source>
        <dbReference type="ARBA" id="ARBA00022612"/>
    </source>
</evidence>
<feature type="coiled-coil region" evidence="2">
    <location>
        <begin position="23"/>
        <end position="78"/>
    </location>
</feature>
<evidence type="ECO:0000259" key="3">
    <source>
        <dbReference type="Pfam" id="PF10145"/>
    </source>
</evidence>
<dbReference type="EMBL" id="JQCP01000002">
    <property type="protein sequence ID" value="KRO02163.1"/>
    <property type="molecule type" value="Genomic_DNA"/>
</dbReference>
<gene>
    <name evidence="4" type="ORF">IV60_GL000584</name>
</gene>
<name>A0ABR5PZP8_9ACTN</name>
<keyword evidence="5" id="KW-1185">Reference proteome</keyword>
<evidence type="ECO:0000313" key="4">
    <source>
        <dbReference type="EMBL" id="KRO02163.1"/>
    </source>
</evidence>
<dbReference type="NCBIfam" id="TIGR01760">
    <property type="entry name" value="tape_meas_TP901"/>
    <property type="match status" value="1"/>
</dbReference>
<feature type="coiled-coil region" evidence="2">
    <location>
        <begin position="439"/>
        <end position="466"/>
    </location>
</feature>
<keyword evidence="1" id="KW-1188">Viral release from host cell</keyword>
<organism evidence="4 5">
    <name type="scientific">Lancefieldella rimae</name>
    <dbReference type="NCBI Taxonomy" id="1383"/>
    <lineage>
        <taxon>Bacteria</taxon>
        <taxon>Bacillati</taxon>
        <taxon>Actinomycetota</taxon>
        <taxon>Coriobacteriia</taxon>
        <taxon>Coriobacteriales</taxon>
        <taxon>Atopobiaceae</taxon>
        <taxon>Lancefieldella</taxon>
    </lineage>
</organism>
<comment type="caution">
    <text evidence="4">The sequence shown here is derived from an EMBL/GenBank/DDBJ whole genome shotgun (WGS) entry which is preliminary data.</text>
</comment>
<feature type="domain" description="Phage tail tape measure protein" evidence="3">
    <location>
        <begin position="199"/>
        <end position="387"/>
    </location>
</feature>
<dbReference type="Proteomes" id="UP000051927">
    <property type="component" value="Unassembled WGS sequence"/>
</dbReference>
<reference evidence="4 5" key="1">
    <citation type="journal article" date="2015" name="Genome Announc.">
        <title>Expanding the biotechnology potential of lactobacilli through comparative genomics of 213 strains and associated genera.</title>
        <authorList>
            <person name="Sun Z."/>
            <person name="Harris H.M."/>
            <person name="McCann A."/>
            <person name="Guo C."/>
            <person name="Argimon S."/>
            <person name="Zhang W."/>
            <person name="Yang X."/>
            <person name="Jeffery I.B."/>
            <person name="Cooney J.C."/>
            <person name="Kagawa T.F."/>
            <person name="Liu W."/>
            <person name="Song Y."/>
            <person name="Salvetti E."/>
            <person name="Wrobel A."/>
            <person name="Rasinkangas P."/>
            <person name="Parkhill J."/>
            <person name="Rea M.C."/>
            <person name="O'Sullivan O."/>
            <person name="Ritari J."/>
            <person name="Douillard F.P."/>
            <person name="Paul Ross R."/>
            <person name="Yang R."/>
            <person name="Briner A.E."/>
            <person name="Felis G.E."/>
            <person name="de Vos W.M."/>
            <person name="Barrangou R."/>
            <person name="Klaenhammer T.R."/>
            <person name="Caufield P.W."/>
            <person name="Cui Y."/>
            <person name="Zhang H."/>
            <person name="O'Toole P.W."/>
        </authorList>
    </citation>
    <scope>NUCLEOTIDE SEQUENCE [LARGE SCALE GENOMIC DNA]</scope>
    <source>
        <strain evidence="4 5">DSM 7090</strain>
    </source>
</reference>
<dbReference type="PANTHER" id="PTHR37813">
    <property type="entry name" value="FELS-2 PROPHAGE PROTEIN"/>
    <property type="match status" value="1"/>
</dbReference>
<keyword evidence="2" id="KW-0175">Coiled coil</keyword>
<proteinExistence type="predicted"/>
<protein>
    <submittedName>
        <fullName evidence="4">Phage tail tape measure protein, family, core region</fullName>
    </submittedName>
</protein>
<feature type="coiled-coil region" evidence="2">
    <location>
        <begin position="819"/>
        <end position="853"/>
    </location>
</feature>